<dbReference type="EMBL" id="CADCUA010000146">
    <property type="protein sequence ID" value="CAA9307749.1"/>
    <property type="molecule type" value="Genomic_DNA"/>
</dbReference>
<name>A0A6J4KKY8_9GAMM</name>
<evidence type="ECO:0000313" key="7">
    <source>
        <dbReference type="EMBL" id="CAA9307749.1"/>
    </source>
</evidence>
<gene>
    <name evidence="7" type="ORF">AVDCRST_MAG71-505</name>
</gene>
<dbReference type="Gene3D" id="1.25.40.10">
    <property type="entry name" value="Tetratricopeptide repeat domain"/>
    <property type="match status" value="2"/>
</dbReference>
<dbReference type="SUPFAM" id="SSF48452">
    <property type="entry name" value="TPR-like"/>
    <property type="match status" value="2"/>
</dbReference>
<comment type="cofactor">
    <cofactor evidence="1">
        <name>Mg(2+)</name>
        <dbReference type="ChEBI" id="CHEBI:18420"/>
    </cofactor>
</comment>
<dbReference type="GO" id="GO:0052621">
    <property type="term" value="F:diguanylate cyclase activity"/>
    <property type="evidence" value="ECO:0007669"/>
    <property type="project" value="UniProtKB-EC"/>
</dbReference>
<evidence type="ECO:0000256" key="4">
    <source>
        <dbReference type="SAM" id="MobiDB-lite"/>
    </source>
</evidence>
<dbReference type="InterPro" id="IPR029787">
    <property type="entry name" value="Nucleotide_cyclase"/>
</dbReference>
<keyword evidence="5" id="KW-0732">Signal</keyword>
<proteinExistence type="predicted"/>
<dbReference type="EC" id="2.7.7.65" evidence="2"/>
<dbReference type="InterPro" id="IPR050469">
    <property type="entry name" value="Diguanylate_Cyclase"/>
</dbReference>
<sequence>MNTRRGRFARRAVACATLWLAACAANAQAPSAARFDAAFAAIDAEPRMHDDQALFRGQQLERLRSMLPPGDPVRQLRYEAMRCGEDVYTDAAGTARHAGRLLQQARRAANADAQIRLHYCHGNALSMQRSEQAAVDAYTRGIELSQRSGRMRLLGEGLQLRASTTSARGEPAAALLDLMQVQRVYERAGLTRLAEGNVLALGTAYRRMGEHDKALPYLKRSEKSARERKDLQTLYTALVQQGYLHHDRNDAVASARPLEEALQLAERHGFVRDTAIARIALAASRVLGGEHARALHLLAQAEATLQSLGESSNIDLLLHLRRGQALAGLGRHRDALGQYAQVQAALSGSDNLRYRLMLYRARAASLEAMGRNAEALAEYRGVLQAETALERITQGQQETLMRHQFNVSQRELEHRRLAAEKALQEQRLQAQLQARRWQRAALATSMGLLFVLAALGIGQLRRSRRLHTLAMTDALTGVPNRRSLERFATRALATARARSQPVCLLAIDVDRFKAINDRYGHAAGDAVLRRVAGECQRALRKGDHLGRTGGEEFVAVLPLTSLAAAQPIAQRLLAAIEALDVQAHAAGLQVTVSIGIAEYRDTDDGFRGLVRRADAALYHAKRNGRNRIECDNGTLTAHALGTDVEPPATGLPIPQPGTA</sequence>
<dbReference type="PROSITE" id="PS50887">
    <property type="entry name" value="GGDEF"/>
    <property type="match status" value="1"/>
</dbReference>
<protein>
    <recommendedName>
        <fullName evidence="2">diguanylate cyclase</fullName>
        <ecNumber evidence="2">2.7.7.65</ecNumber>
    </recommendedName>
</protein>
<organism evidence="7">
    <name type="scientific">uncultured Lysobacter sp</name>
    <dbReference type="NCBI Taxonomy" id="271060"/>
    <lineage>
        <taxon>Bacteria</taxon>
        <taxon>Pseudomonadati</taxon>
        <taxon>Pseudomonadota</taxon>
        <taxon>Gammaproteobacteria</taxon>
        <taxon>Lysobacterales</taxon>
        <taxon>Lysobacteraceae</taxon>
        <taxon>Lysobacter</taxon>
        <taxon>environmental samples</taxon>
    </lineage>
</organism>
<evidence type="ECO:0000259" key="6">
    <source>
        <dbReference type="PROSITE" id="PS50887"/>
    </source>
</evidence>
<feature type="region of interest" description="Disordered" evidence="4">
    <location>
        <begin position="639"/>
        <end position="659"/>
    </location>
</feature>
<dbReference type="InterPro" id="IPR011990">
    <property type="entry name" value="TPR-like_helical_dom_sf"/>
</dbReference>
<dbReference type="GO" id="GO:0005886">
    <property type="term" value="C:plasma membrane"/>
    <property type="evidence" value="ECO:0007669"/>
    <property type="project" value="TreeGrafter"/>
</dbReference>
<accession>A0A6J4KKY8</accession>
<dbReference type="Pfam" id="PF00990">
    <property type="entry name" value="GGDEF"/>
    <property type="match status" value="1"/>
</dbReference>
<dbReference type="NCBIfam" id="TIGR00254">
    <property type="entry name" value="GGDEF"/>
    <property type="match status" value="1"/>
</dbReference>
<dbReference type="PROSITE" id="PS51257">
    <property type="entry name" value="PROKAR_LIPOPROTEIN"/>
    <property type="match status" value="1"/>
</dbReference>
<dbReference type="GO" id="GO:1902201">
    <property type="term" value="P:negative regulation of bacterial-type flagellum-dependent cell motility"/>
    <property type="evidence" value="ECO:0007669"/>
    <property type="project" value="TreeGrafter"/>
</dbReference>
<evidence type="ECO:0000256" key="3">
    <source>
        <dbReference type="ARBA" id="ARBA00034247"/>
    </source>
</evidence>
<evidence type="ECO:0000256" key="2">
    <source>
        <dbReference type="ARBA" id="ARBA00012528"/>
    </source>
</evidence>
<dbReference type="SMART" id="SM00267">
    <property type="entry name" value="GGDEF"/>
    <property type="match status" value="1"/>
</dbReference>
<dbReference type="CDD" id="cd01949">
    <property type="entry name" value="GGDEF"/>
    <property type="match status" value="1"/>
</dbReference>
<dbReference type="SUPFAM" id="SSF55073">
    <property type="entry name" value="Nucleotide cyclase"/>
    <property type="match status" value="1"/>
</dbReference>
<feature type="signal peptide" evidence="5">
    <location>
        <begin position="1"/>
        <end position="27"/>
    </location>
</feature>
<evidence type="ECO:0000256" key="5">
    <source>
        <dbReference type="SAM" id="SignalP"/>
    </source>
</evidence>
<dbReference type="PANTHER" id="PTHR45138">
    <property type="entry name" value="REGULATORY COMPONENTS OF SENSORY TRANSDUCTION SYSTEM"/>
    <property type="match status" value="1"/>
</dbReference>
<comment type="catalytic activity">
    <reaction evidence="3">
        <text>2 GTP = 3',3'-c-di-GMP + 2 diphosphate</text>
        <dbReference type="Rhea" id="RHEA:24898"/>
        <dbReference type="ChEBI" id="CHEBI:33019"/>
        <dbReference type="ChEBI" id="CHEBI:37565"/>
        <dbReference type="ChEBI" id="CHEBI:58805"/>
        <dbReference type="EC" id="2.7.7.65"/>
    </reaction>
</comment>
<dbReference type="FunFam" id="3.30.70.270:FF:000001">
    <property type="entry name" value="Diguanylate cyclase domain protein"/>
    <property type="match status" value="1"/>
</dbReference>
<dbReference type="PANTHER" id="PTHR45138:SF9">
    <property type="entry name" value="DIGUANYLATE CYCLASE DGCM-RELATED"/>
    <property type="match status" value="1"/>
</dbReference>
<feature type="domain" description="GGDEF" evidence="6">
    <location>
        <begin position="500"/>
        <end position="633"/>
    </location>
</feature>
<dbReference type="Gene3D" id="3.30.70.270">
    <property type="match status" value="1"/>
</dbReference>
<dbReference type="AlphaFoldDB" id="A0A6J4KKY8"/>
<dbReference type="InterPro" id="IPR043128">
    <property type="entry name" value="Rev_trsase/Diguanyl_cyclase"/>
</dbReference>
<dbReference type="InterPro" id="IPR000160">
    <property type="entry name" value="GGDEF_dom"/>
</dbReference>
<dbReference type="GO" id="GO:0043709">
    <property type="term" value="P:cell adhesion involved in single-species biofilm formation"/>
    <property type="evidence" value="ECO:0007669"/>
    <property type="project" value="TreeGrafter"/>
</dbReference>
<evidence type="ECO:0000256" key="1">
    <source>
        <dbReference type="ARBA" id="ARBA00001946"/>
    </source>
</evidence>
<reference evidence="7" key="1">
    <citation type="submission" date="2020-02" db="EMBL/GenBank/DDBJ databases">
        <authorList>
            <person name="Meier V. D."/>
        </authorList>
    </citation>
    <scope>NUCLEOTIDE SEQUENCE</scope>
    <source>
        <strain evidence="7">AVDCRST_MAG71</strain>
    </source>
</reference>
<feature type="chain" id="PRO_5027058432" description="diguanylate cyclase" evidence="5">
    <location>
        <begin position="28"/>
        <end position="659"/>
    </location>
</feature>